<dbReference type="AlphaFoldDB" id="A0A1Y2B7C2"/>
<gene>
    <name evidence="2" type="ORF">BCR39DRAFT_494681</name>
</gene>
<dbReference type="OrthoDB" id="5328412at2759"/>
<dbReference type="EMBL" id="MCFC01000020">
    <property type="protein sequence ID" value="ORY30367.1"/>
    <property type="molecule type" value="Genomic_DNA"/>
</dbReference>
<evidence type="ECO:0000313" key="2">
    <source>
        <dbReference type="EMBL" id="ORY30367.1"/>
    </source>
</evidence>
<evidence type="ECO:0000256" key="1">
    <source>
        <dbReference type="SAM" id="MobiDB-lite"/>
    </source>
</evidence>
<dbReference type="InParanoid" id="A0A1Y2B7C2"/>
<proteinExistence type="predicted"/>
<organism evidence="2 3">
    <name type="scientific">Naematelia encephala</name>
    <dbReference type="NCBI Taxonomy" id="71784"/>
    <lineage>
        <taxon>Eukaryota</taxon>
        <taxon>Fungi</taxon>
        <taxon>Dikarya</taxon>
        <taxon>Basidiomycota</taxon>
        <taxon>Agaricomycotina</taxon>
        <taxon>Tremellomycetes</taxon>
        <taxon>Tremellales</taxon>
        <taxon>Naemateliaceae</taxon>
        <taxon>Naematelia</taxon>
    </lineage>
</organism>
<keyword evidence="3" id="KW-1185">Reference proteome</keyword>
<feature type="compositionally biased region" description="Acidic residues" evidence="1">
    <location>
        <begin position="210"/>
        <end position="221"/>
    </location>
</feature>
<evidence type="ECO:0000313" key="3">
    <source>
        <dbReference type="Proteomes" id="UP000193986"/>
    </source>
</evidence>
<sequence length="570" mass="63118">MAPPRGSKRRPADDDDRSPARRPKKAGKNKREVTYDTYDEALDGGVEMEEKGERYRDGDKAQRFYEKAIELYKKAYDFQQTYDAAYNQARALYTLSTSFLLPPESLSQLGGSVELYRQAATLTNSPLLQMDTAFNLAQALVYLSDLLEDIEGDSKTAEVMAMRVEAAELLDKVMEGQEEYLRVTAGRDEDEQVEQVEAGAENDQRTSMDVEPESGEGGEEEEEEATFETYLPTHSSFVDTALALVDVYLSIWEAITPPRTPSETEQMAVRAVLDRTAPLVPAGRQAELDFAEIKVLLSMDRIVWDLFKGEAKAGSGVEKSLEGATLALSHLLASLEAQEPDDPAVRAEILTTLADTHCTIAYRSLFLSPQLPPGPSPLAQQAWYHFSQAVSQLNTALELSTSAFTPKTYKPSVLLSLSRTSLARARLGEVNETAKRNAVQLMENASTYAVRAIDGLGWQNASLVQASNAKLVVPWPAGWDTETLARETLLQQLRVSFYGSTTDIVPGEKEGLALAGEELVKRIRSIHTLDAARALGPSDVERWVDEIEEGETLSEEERHWWKELGARLAD</sequence>
<feature type="region of interest" description="Disordered" evidence="1">
    <location>
        <begin position="185"/>
        <end position="221"/>
    </location>
</feature>
<name>A0A1Y2B7C2_9TREE</name>
<protein>
    <submittedName>
        <fullName evidence="2">Uncharacterized protein</fullName>
    </submittedName>
</protein>
<feature type="region of interest" description="Disordered" evidence="1">
    <location>
        <begin position="1"/>
        <end position="33"/>
    </location>
</feature>
<reference evidence="2 3" key="1">
    <citation type="submission" date="2016-07" db="EMBL/GenBank/DDBJ databases">
        <title>Pervasive Adenine N6-methylation of Active Genes in Fungi.</title>
        <authorList>
            <consortium name="DOE Joint Genome Institute"/>
            <person name="Mondo S.J."/>
            <person name="Dannebaum R.O."/>
            <person name="Kuo R.C."/>
            <person name="Labutti K."/>
            <person name="Haridas S."/>
            <person name="Kuo A."/>
            <person name="Salamov A."/>
            <person name="Ahrendt S.R."/>
            <person name="Lipzen A."/>
            <person name="Sullivan W."/>
            <person name="Andreopoulos W.B."/>
            <person name="Clum A."/>
            <person name="Lindquist E."/>
            <person name="Daum C."/>
            <person name="Ramamoorthy G.K."/>
            <person name="Gryganskyi A."/>
            <person name="Culley D."/>
            <person name="Magnuson J.K."/>
            <person name="James T.Y."/>
            <person name="O'Malley M.A."/>
            <person name="Stajich J.E."/>
            <person name="Spatafora J.W."/>
            <person name="Visel A."/>
            <person name="Grigoriev I.V."/>
        </authorList>
    </citation>
    <scope>NUCLEOTIDE SEQUENCE [LARGE SCALE GENOMIC DNA]</scope>
    <source>
        <strain evidence="2 3">68-887.2</strain>
    </source>
</reference>
<comment type="caution">
    <text evidence="2">The sequence shown here is derived from an EMBL/GenBank/DDBJ whole genome shotgun (WGS) entry which is preliminary data.</text>
</comment>
<accession>A0A1Y2B7C2</accession>
<dbReference type="Proteomes" id="UP000193986">
    <property type="component" value="Unassembled WGS sequence"/>
</dbReference>